<protein>
    <submittedName>
        <fullName evidence="1">Uncharacterized protein</fullName>
    </submittedName>
</protein>
<evidence type="ECO:0000313" key="2">
    <source>
        <dbReference type="Proteomes" id="UP000607559"/>
    </source>
</evidence>
<comment type="caution">
    <text evidence="1">The sequence shown here is derived from an EMBL/GenBank/DDBJ whole genome shotgun (WGS) entry which is preliminary data.</text>
</comment>
<reference evidence="1" key="1">
    <citation type="journal article" date="2014" name="Int. J. Syst. Evol. Microbiol.">
        <title>Complete genome sequence of Corynebacterium casei LMG S-19264T (=DSM 44701T), isolated from a smear-ripened cheese.</title>
        <authorList>
            <consortium name="US DOE Joint Genome Institute (JGI-PGF)"/>
            <person name="Walter F."/>
            <person name="Albersmeier A."/>
            <person name="Kalinowski J."/>
            <person name="Ruckert C."/>
        </authorList>
    </citation>
    <scope>NUCLEOTIDE SEQUENCE</scope>
    <source>
        <strain evidence="1">CGMCC 1.15448</strain>
    </source>
</reference>
<dbReference type="Gene3D" id="3.30.565.10">
    <property type="entry name" value="Histidine kinase-like ATPase, C-terminal domain"/>
    <property type="match status" value="1"/>
</dbReference>
<dbReference type="RefSeq" id="WP_188934419.1">
    <property type="nucleotide sequence ID" value="NZ_BMJC01000004.1"/>
</dbReference>
<gene>
    <name evidence="1" type="ORF">GCM10011511_36900</name>
</gene>
<dbReference type="SUPFAM" id="SSF55874">
    <property type="entry name" value="ATPase domain of HSP90 chaperone/DNA topoisomerase II/histidine kinase"/>
    <property type="match status" value="1"/>
</dbReference>
<organism evidence="1 2">
    <name type="scientific">Puia dinghuensis</name>
    <dbReference type="NCBI Taxonomy" id="1792502"/>
    <lineage>
        <taxon>Bacteria</taxon>
        <taxon>Pseudomonadati</taxon>
        <taxon>Bacteroidota</taxon>
        <taxon>Chitinophagia</taxon>
        <taxon>Chitinophagales</taxon>
        <taxon>Chitinophagaceae</taxon>
        <taxon>Puia</taxon>
    </lineage>
</organism>
<name>A0A8J2UFK8_9BACT</name>
<sequence>MASDLCTTISLHRFVDELMAGLLPRAVSRKTIIVNQIDRDLEVGSDENLLAFILWNLLDKAVESTQNECIHIESIRKDETTMIRVRNAGVYFYRSCANCFRQVQDAAEKLGGSISIDSLDMSTTVVLTLQKEFSAA</sequence>
<dbReference type="EMBL" id="BMJC01000004">
    <property type="protein sequence ID" value="GGB09978.1"/>
    <property type="molecule type" value="Genomic_DNA"/>
</dbReference>
<dbReference type="InterPro" id="IPR036890">
    <property type="entry name" value="HATPase_C_sf"/>
</dbReference>
<proteinExistence type="predicted"/>
<reference evidence="1" key="2">
    <citation type="submission" date="2020-09" db="EMBL/GenBank/DDBJ databases">
        <authorList>
            <person name="Sun Q."/>
            <person name="Zhou Y."/>
        </authorList>
    </citation>
    <scope>NUCLEOTIDE SEQUENCE</scope>
    <source>
        <strain evidence="1">CGMCC 1.15448</strain>
    </source>
</reference>
<dbReference type="AlphaFoldDB" id="A0A8J2UFK8"/>
<keyword evidence="2" id="KW-1185">Reference proteome</keyword>
<evidence type="ECO:0000313" key="1">
    <source>
        <dbReference type="EMBL" id="GGB09978.1"/>
    </source>
</evidence>
<accession>A0A8J2UFK8</accession>
<dbReference type="Proteomes" id="UP000607559">
    <property type="component" value="Unassembled WGS sequence"/>
</dbReference>